<dbReference type="EMBL" id="BAABIM010000001">
    <property type="protein sequence ID" value="GAA4678666.1"/>
    <property type="molecule type" value="Genomic_DNA"/>
</dbReference>
<evidence type="ECO:0000259" key="2">
    <source>
        <dbReference type="Pfam" id="PF03372"/>
    </source>
</evidence>
<feature type="domain" description="Endonuclease/exonuclease/phosphatase" evidence="2">
    <location>
        <begin position="120"/>
        <end position="322"/>
    </location>
</feature>
<feature type="transmembrane region" description="Helical" evidence="1">
    <location>
        <begin position="77"/>
        <end position="97"/>
    </location>
</feature>
<comment type="caution">
    <text evidence="3">The sequence shown here is derived from an EMBL/GenBank/DDBJ whole genome shotgun (WGS) entry which is preliminary data.</text>
</comment>
<evidence type="ECO:0000313" key="3">
    <source>
        <dbReference type="EMBL" id="GAA4678666.1"/>
    </source>
</evidence>
<evidence type="ECO:0000256" key="1">
    <source>
        <dbReference type="SAM" id="Phobius"/>
    </source>
</evidence>
<dbReference type="InterPro" id="IPR005135">
    <property type="entry name" value="Endo/exonuclease/phosphatase"/>
</dbReference>
<dbReference type="Gene3D" id="3.60.10.10">
    <property type="entry name" value="Endonuclease/exonuclease/phosphatase"/>
    <property type="match status" value="1"/>
</dbReference>
<sequence>MAGAVPSLPAPVVTALRVVLVLLLLGSTVLTLTRLLQPGVGPALQLVAFTPFGLLGHGAALLLAVLLLVTAPAVRRATAPLAVVAVVGLALHAVWFAPQVLGGAPAPGPDGERRVVMGANLLQGGADAATVVRLVREEKVQVLAASEITVETLRGLEEAGIDELLPHRAGEPGERGSVLGTMVFSTGPVELVAQVPTFSQTLLVRTGGVEVLAVHPSPPTLPERWREDAAAVLDAVRTHEPDVVVGDFNATDDHRPILELHDDGWRSAARLQNAGWSPTWPEGGTYGLLGALGPLARIDHVLVGPGWTTTAYDDHVVPGTDHRAVVATVATVAAR</sequence>
<accession>A0ABP8W2P0</accession>
<keyword evidence="1" id="KW-0472">Membrane</keyword>
<feature type="transmembrane region" description="Helical" evidence="1">
    <location>
        <begin position="48"/>
        <end position="70"/>
    </location>
</feature>
<dbReference type="InterPro" id="IPR036691">
    <property type="entry name" value="Endo/exonu/phosph_ase_sf"/>
</dbReference>
<keyword evidence="4" id="KW-1185">Reference proteome</keyword>
<keyword evidence="1" id="KW-0812">Transmembrane</keyword>
<evidence type="ECO:0000313" key="4">
    <source>
        <dbReference type="Proteomes" id="UP001500621"/>
    </source>
</evidence>
<name>A0ABP8W2P0_9ACTN</name>
<proteinExistence type="predicted"/>
<keyword evidence="1" id="KW-1133">Transmembrane helix</keyword>
<organism evidence="3 4">
    <name type="scientific">Nocardioides nanhaiensis</name>
    <dbReference type="NCBI Taxonomy" id="1476871"/>
    <lineage>
        <taxon>Bacteria</taxon>
        <taxon>Bacillati</taxon>
        <taxon>Actinomycetota</taxon>
        <taxon>Actinomycetes</taxon>
        <taxon>Propionibacteriales</taxon>
        <taxon>Nocardioidaceae</taxon>
        <taxon>Nocardioides</taxon>
    </lineage>
</organism>
<gene>
    <name evidence="3" type="ORF">GCM10023226_14980</name>
</gene>
<dbReference type="Proteomes" id="UP001500621">
    <property type="component" value="Unassembled WGS sequence"/>
</dbReference>
<dbReference type="SUPFAM" id="SSF56219">
    <property type="entry name" value="DNase I-like"/>
    <property type="match status" value="1"/>
</dbReference>
<protein>
    <recommendedName>
        <fullName evidence="2">Endonuclease/exonuclease/phosphatase domain-containing protein</fullName>
    </recommendedName>
</protein>
<dbReference type="Pfam" id="PF03372">
    <property type="entry name" value="Exo_endo_phos"/>
    <property type="match status" value="1"/>
</dbReference>
<reference evidence="4" key="1">
    <citation type="journal article" date="2019" name="Int. J. Syst. Evol. Microbiol.">
        <title>The Global Catalogue of Microorganisms (GCM) 10K type strain sequencing project: providing services to taxonomists for standard genome sequencing and annotation.</title>
        <authorList>
            <consortium name="The Broad Institute Genomics Platform"/>
            <consortium name="The Broad Institute Genome Sequencing Center for Infectious Disease"/>
            <person name="Wu L."/>
            <person name="Ma J."/>
        </authorList>
    </citation>
    <scope>NUCLEOTIDE SEQUENCE [LARGE SCALE GENOMIC DNA]</scope>
    <source>
        <strain evidence="4">JCM 18127</strain>
    </source>
</reference>
<feature type="transmembrane region" description="Helical" evidence="1">
    <location>
        <begin position="12"/>
        <end position="36"/>
    </location>
</feature>